<feature type="region of interest" description="Disordered" evidence="1">
    <location>
        <begin position="138"/>
        <end position="157"/>
    </location>
</feature>
<dbReference type="EMBL" id="AOPY01001455">
    <property type="protein sequence ID" value="EPJ38536.1"/>
    <property type="molecule type" value="Genomic_DNA"/>
</dbReference>
<gene>
    <name evidence="3" type="ORF">STAFG_4402</name>
</gene>
<feature type="domain" description="ParB-like N-terminal" evidence="2">
    <location>
        <begin position="2"/>
        <end position="86"/>
    </location>
</feature>
<dbReference type="AlphaFoldDB" id="S4MPA3"/>
<accession>S4MPA3</accession>
<name>S4MPA3_9ACTN</name>
<dbReference type="InterPro" id="IPR036086">
    <property type="entry name" value="ParB/Sulfiredoxin_sf"/>
</dbReference>
<dbReference type="Proteomes" id="UP000015001">
    <property type="component" value="Unassembled WGS sequence"/>
</dbReference>
<dbReference type="HOGENOM" id="CLU_053341_0_0_11"/>
<keyword evidence="4" id="KW-1185">Reference proteome</keyword>
<feature type="region of interest" description="Disordered" evidence="1">
    <location>
        <begin position="197"/>
        <end position="234"/>
    </location>
</feature>
<dbReference type="SUPFAM" id="SSF110849">
    <property type="entry name" value="ParB/Sulfiredoxin"/>
    <property type="match status" value="1"/>
</dbReference>
<dbReference type="SMART" id="SM00470">
    <property type="entry name" value="ParB"/>
    <property type="match status" value="1"/>
</dbReference>
<sequence>MVMVATDRLVVTGSPRTEGADHDHVRTLAEAEAVLPPITVHRRTLRVIDGLHRLRAAILRGQPEIAVRFFDGEPEDAFILSVAANTTHGLPLSWADRLAAARRIVGSHPEWSDRAIARLSGVSAKKVAEVREECAGTEGPNAVRVGSDGRARPVNSARGRELASRLIRDNPAASLRQIARLAGISPATVADVRDRLRQGTDPVPMKLRSGDVEPKAGERRSSPRESAPLRRSRPVSQLHPVFETLCKDPSLRFSDTGRLVLRLFDSCSAAAREWQRIVDNVPTHCRGPVAELLSSYGEMCHDLALELGTERDLASRRAV</sequence>
<feature type="compositionally biased region" description="Basic and acidic residues" evidence="1">
    <location>
        <begin position="208"/>
        <end position="223"/>
    </location>
</feature>
<dbReference type="PATRIC" id="fig|1283301.3.peg.4374"/>
<evidence type="ECO:0000313" key="4">
    <source>
        <dbReference type="Proteomes" id="UP000015001"/>
    </source>
</evidence>
<dbReference type="InterPro" id="IPR003115">
    <property type="entry name" value="ParB_N"/>
</dbReference>
<evidence type="ECO:0000313" key="3">
    <source>
        <dbReference type="EMBL" id="EPJ38536.1"/>
    </source>
</evidence>
<evidence type="ECO:0000256" key="1">
    <source>
        <dbReference type="SAM" id="MobiDB-lite"/>
    </source>
</evidence>
<organism evidence="3 4">
    <name type="scientific">Streptomyces afghaniensis 772</name>
    <dbReference type="NCBI Taxonomy" id="1283301"/>
    <lineage>
        <taxon>Bacteria</taxon>
        <taxon>Bacillati</taxon>
        <taxon>Actinomycetota</taxon>
        <taxon>Actinomycetes</taxon>
        <taxon>Kitasatosporales</taxon>
        <taxon>Streptomycetaceae</taxon>
        <taxon>Streptomyces</taxon>
    </lineage>
</organism>
<comment type="caution">
    <text evidence="3">The sequence shown here is derived from an EMBL/GenBank/DDBJ whole genome shotgun (WGS) entry which is preliminary data.</text>
</comment>
<evidence type="ECO:0000259" key="2">
    <source>
        <dbReference type="SMART" id="SM00470"/>
    </source>
</evidence>
<protein>
    <submittedName>
        <fullName evidence="3">Putative Streptomycin biosynthesis operon possible regulatory protein</fullName>
    </submittedName>
</protein>
<reference evidence="3 4" key="1">
    <citation type="submission" date="2013-02" db="EMBL/GenBank/DDBJ databases">
        <title>Draft Genome Sequence of Streptomyces afghaniensis, Which Produces Compounds of the Julimycin B-Complex.</title>
        <authorList>
            <person name="Gruening B.A."/>
            <person name="Praeg A."/>
            <person name="Erxleben A."/>
            <person name="Guenther S."/>
            <person name="Fiedler H.-P."/>
            <person name="Goodfellow M."/>
            <person name="Mueller M."/>
        </authorList>
    </citation>
    <scope>NUCLEOTIDE SEQUENCE [LARGE SCALE GENOMIC DNA]</scope>
    <source>
        <strain evidence="3 4">772</strain>
    </source>
</reference>
<proteinExistence type="predicted"/>